<sequence>MLKRRFQAPLYLSLIGDFATGKEKPQLNGFISPQIAEQYRLIEE</sequence>
<dbReference type="RefSeq" id="WP_267992325.1">
    <property type="nucleotide sequence ID" value="NZ_JAPJZI010000001.1"/>
</dbReference>
<accession>A0A9X3UPH6</accession>
<gene>
    <name evidence="1" type="ORF">OQ273_18755</name>
</gene>
<evidence type="ECO:0000313" key="1">
    <source>
        <dbReference type="EMBL" id="MDA5400621.1"/>
    </source>
</evidence>
<dbReference type="Proteomes" id="UP001151234">
    <property type="component" value="Unassembled WGS sequence"/>
</dbReference>
<dbReference type="AlphaFoldDB" id="A0A9X3UPH6"/>
<protein>
    <submittedName>
        <fullName evidence="1">Uncharacterized protein</fullName>
    </submittedName>
</protein>
<name>A0A9X3UPH6_9HYPH</name>
<organism evidence="1 2">
    <name type="scientific">Hoeflea prorocentri</name>
    <dbReference type="NCBI Taxonomy" id="1922333"/>
    <lineage>
        <taxon>Bacteria</taxon>
        <taxon>Pseudomonadati</taxon>
        <taxon>Pseudomonadota</taxon>
        <taxon>Alphaproteobacteria</taxon>
        <taxon>Hyphomicrobiales</taxon>
        <taxon>Rhizobiaceae</taxon>
        <taxon>Hoeflea</taxon>
    </lineage>
</organism>
<proteinExistence type="predicted"/>
<dbReference type="EMBL" id="JAPJZI010000001">
    <property type="protein sequence ID" value="MDA5400621.1"/>
    <property type="molecule type" value="Genomic_DNA"/>
</dbReference>
<evidence type="ECO:0000313" key="2">
    <source>
        <dbReference type="Proteomes" id="UP001151234"/>
    </source>
</evidence>
<keyword evidence="2" id="KW-1185">Reference proteome</keyword>
<comment type="caution">
    <text evidence="1">The sequence shown here is derived from an EMBL/GenBank/DDBJ whole genome shotgun (WGS) entry which is preliminary data.</text>
</comment>
<reference evidence="1" key="1">
    <citation type="submission" date="2022-11" db="EMBL/GenBank/DDBJ databases">
        <title>Draft genome sequence of Hoeflea poritis E7-10 and Hoeflea prorocentri PM5-8, separated from scleractinian coral Porites lutea and marine dinoflagellate.</title>
        <authorList>
            <person name="Zhang G."/>
            <person name="Wei Q."/>
            <person name="Cai L."/>
        </authorList>
    </citation>
    <scope>NUCLEOTIDE SEQUENCE</scope>
    <source>
        <strain evidence="1">PM5-8</strain>
    </source>
</reference>